<dbReference type="AlphaFoldDB" id="A9CUI1"/>
<dbReference type="RefSeq" id="WP_007092590.1">
    <property type="nucleotide sequence ID" value="NZ_CP142125.1"/>
</dbReference>
<evidence type="ECO:0000313" key="3">
    <source>
        <dbReference type="Proteomes" id="UP000002945"/>
    </source>
</evidence>
<dbReference type="InterPro" id="IPR045584">
    <property type="entry name" value="Pilin-like"/>
</dbReference>
<comment type="caution">
    <text evidence="2">The sequence shown here is derived from an EMBL/GenBank/DDBJ whole genome shotgun (WGS) entry which is preliminary data.</text>
</comment>
<dbReference type="Gene3D" id="3.30.700.10">
    <property type="entry name" value="Glycoprotein, Type 4 Pilin"/>
    <property type="match status" value="1"/>
</dbReference>
<protein>
    <submittedName>
        <fullName evidence="2">Possible type II general secretion pathway (GSP) G protein</fullName>
    </submittedName>
</protein>
<evidence type="ECO:0000256" key="1">
    <source>
        <dbReference type="SAM" id="Phobius"/>
    </source>
</evidence>
<dbReference type="NCBIfam" id="TIGR02532">
    <property type="entry name" value="IV_pilin_GFxxxE"/>
    <property type="match status" value="1"/>
</dbReference>
<organism evidence="2 3">
    <name type="scientific">Kordia algicida OT-1</name>
    <dbReference type="NCBI Taxonomy" id="391587"/>
    <lineage>
        <taxon>Bacteria</taxon>
        <taxon>Pseudomonadati</taxon>
        <taxon>Bacteroidota</taxon>
        <taxon>Flavobacteriia</taxon>
        <taxon>Flavobacteriales</taxon>
        <taxon>Flavobacteriaceae</taxon>
        <taxon>Kordia</taxon>
    </lineage>
</organism>
<dbReference type="HOGENOM" id="CLU_153249_0_0_10"/>
<reference evidence="2 3" key="1">
    <citation type="journal article" date="2011" name="J. Bacteriol.">
        <title>Genome sequence of the algicidal bacterium Kordia algicida OT-1.</title>
        <authorList>
            <person name="Lee H.S."/>
            <person name="Kang S.G."/>
            <person name="Kwon K.K."/>
            <person name="Lee J.H."/>
            <person name="Kim S.J."/>
        </authorList>
    </citation>
    <scope>NUCLEOTIDE SEQUENCE [LARGE SCALE GENOMIC DNA]</scope>
    <source>
        <strain evidence="2 3">OT-1</strain>
    </source>
</reference>
<dbReference type="SUPFAM" id="SSF54523">
    <property type="entry name" value="Pili subunits"/>
    <property type="match status" value="1"/>
</dbReference>
<name>A9CUI1_9FLAO</name>
<dbReference type="OrthoDB" id="1003953at2"/>
<dbReference type="InterPro" id="IPR012902">
    <property type="entry name" value="N_methyl_site"/>
</dbReference>
<gene>
    <name evidence="2" type="ORF">KAOT1_00030</name>
</gene>
<keyword evidence="1" id="KW-0812">Transmembrane</keyword>
<dbReference type="eggNOG" id="COG4968">
    <property type="taxonomic scope" value="Bacteria"/>
</dbReference>
<feature type="transmembrane region" description="Helical" evidence="1">
    <location>
        <begin position="21"/>
        <end position="40"/>
    </location>
</feature>
<evidence type="ECO:0000313" key="2">
    <source>
        <dbReference type="EMBL" id="EDP94105.1"/>
    </source>
</evidence>
<proteinExistence type="predicted"/>
<sequence length="140" mass="15915">MKLHKKSLANHKVKAFNLQEILIVLAIIGILLLLALPNLMPYISKAKSIEAQTQLKAIHSMQTQYRYLYSRYSNDFNEIDFQPPITADKGGTARYRYEITVAEGATFKARAEAVEDFDGDGVRNVWEIDEKGNPKEIVKD</sequence>
<dbReference type="EMBL" id="ABIB01000030">
    <property type="protein sequence ID" value="EDP94105.1"/>
    <property type="molecule type" value="Genomic_DNA"/>
</dbReference>
<keyword evidence="1" id="KW-0472">Membrane</keyword>
<keyword evidence="3" id="KW-1185">Reference proteome</keyword>
<dbReference type="STRING" id="391587.KAOT1_00030"/>
<keyword evidence="1" id="KW-1133">Transmembrane helix</keyword>
<accession>A9CUI1</accession>
<dbReference type="Proteomes" id="UP000002945">
    <property type="component" value="Unassembled WGS sequence"/>
</dbReference>